<evidence type="ECO:0000256" key="4">
    <source>
        <dbReference type="ARBA" id="ARBA00023163"/>
    </source>
</evidence>
<dbReference type="GO" id="GO:0043565">
    <property type="term" value="F:sequence-specific DNA binding"/>
    <property type="evidence" value="ECO:0007669"/>
    <property type="project" value="InterPro"/>
</dbReference>
<evidence type="ECO:0000256" key="1">
    <source>
        <dbReference type="ARBA" id="ARBA00022491"/>
    </source>
</evidence>
<protein>
    <submittedName>
        <fullName evidence="6">Transcriptional regulator, AraC family</fullName>
    </submittedName>
</protein>
<name>A0A1Y6BR70_9PROT</name>
<reference evidence="6 7" key="1">
    <citation type="submission" date="2017-04" db="EMBL/GenBank/DDBJ databases">
        <authorList>
            <person name="Afonso C.L."/>
            <person name="Miller P.J."/>
            <person name="Scott M.A."/>
            <person name="Spackman E."/>
            <person name="Goraichik I."/>
            <person name="Dimitrov K.M."/>
            <person name="Suarez D.L."/>
            <person name="Swayne D.E."/>
        </authorList>
    </citation>
    <scope>NUCLEOTIDE SEQUENCE [LARGE SCALE GENOMIC DNA]</scope>
    <source>
        <strain evidence="6 7">USBA 355</strain>
    </source>
</reference>
<accession>A0A1Y6BR70</accession>
<keyword evidence="4" id="KW-0804">Transcription</keyword>
<dbReference type="Pfam" id="PF02311">
    <property type="entry name" value="AraC_binding"/>
    <property type="match status" value="1"/>
</dbReference>
<proteinExistence type="predicted"/>
<gene>
    <name evidence="6" type="ORF">SAMN05428998_10858</name>
</gene>
<dbReference type="InterPro" id="IPR003313">
    <property type="entry name" value="AraC-bd"/>
</dbReference>
<dbReference type="InterPro" id="IPR014710">
    <property type="entry name" value="RmlC-like_jellyroll"/>
</dbReference>
<dbReference type="FunFam" id="1.10.10.60:FF:000132">
    <property type="entry name" value="AraC family transcriptional regulator"/>
    <property type="match status" value="1"/>
</dbReference>
<dbReference type="InterPro" id="IPR009057">
    <property type="entry name" value="Homeodomain-like_sf"/>
</dbReference>
<evidence type="ECO:0000313" key="7">
    <source>
        <dbReference type="Proteomes" id="UP000192917"/>
    </source>
</evidence>
<keyword evidence="7" id="KW-1185">Reference proteome</keyword>
<keyword evidence="1" id="KW-0678">Repressor</keyword>
<dbReference type="SUPFAM" id="SSF51182">
    <property type="entry name" value="RmlC-like cupins"/>
    <property type="match status" value="1"/>
</dbReference>
<evidence type="ECO:0000259" key="5">
    <source>
        <dbReference type="PROSITE" id="PS01124"/>
    </source>
</evidence>
<dbReference type="Gene3D" id="1.10.10.60">
    <property type="entry name" value="Homeodomain-like"/>
    <property type="match status" value="2"/>
</dbReference>
<dbReference type="PROSITE" id="PS01124">
    <property type="entry name" value="HTH_ARAC_FAMILY_2"/>
    <property type="match status" value="1"/>
</dbReference>
<dbReference type="AlphaFoldDB" id="A0A1Y6BR70"/>
<evidence type="ECO:0000313" key="6">
    <source>
        <dbReference type="EMBL" id="SMF23986.1"/>
    </source>
</evidence>
<evidence type="ECO:0000256" key="2">
    <source>
        <dbReference type="ARBA" id="ARBA00023015"/>
    </source>
</evidence>
<dbReference type="Pfam" id="PF12833">
    <property type="entry name" value="HTH_18"/>
    <property type="match status" value="1"/>
</dbReference>
<dbReference type="STRING" id="560819.SAMN05428998_10858"/>
<dbReference type="GO" id="GO:0003700">
    <property type="term" value="F:DNA-binding transcription factor activity"/>
    <property type="evidence" value="ECO:0007669"/>
    <property type="project" value="InterPro"/>
</dbReference>
<keyword evidence="3" id="KW-0238">DNA-binding</keyword>
<sequence length="258" mass="28429">MVRNVHIEEVDAAPRPLIALGHDYPDGFRLAPHRHRRGQLISGATGVLVLATPQGRWVMPPGQGLWIPPGILHEVRMIGPVSTQSLYLEPAQAGVLPERCQVVGLSGFVRSLMARALDVPADYEPDSHAGALMALLLHELRALPVLPLSLPFPADPRLAERCRSFLARPTTHETIEQWSEPLGLGRRTFTRLFRRETGLSFVEWRQQACLVAALPRLVAGEPVTTVALDLGYDNPAAFTTMFKRVLGAPPRAYLKRNG</sequence>
<keyword evidence="2" id="KW-0805">Transcription regulation</keyword>
<dbReference type="SUPFAM" id="SSF46689">
    <property type="entry name" value="Homeodomain-like"/>
    <property type="match status" value="1"/>
</dbReference>
<organism evidence="6 7">
    <name type="scientific">Tistlia consotensis USBA 355</name>
    <dbReference type="NCBI Taxonomy" id="560819"/>
    <lineage>
        <taxon>Bacteria</taxon>
        <taxon>Pseudomonadati</taxon>
        <taxon>Pseudomonadota</taxon>
        <taxon>Alphaproteobacteria</taxon>
        <taxon>Rhodospirillales</taxon>
        <taxon>Rhodovibrionaceae</taxon>
        <taxon>Tistlia</taxon>
    </lineage>
</organism>
<dbReference type="InterPro" id="IPR011051">
    <property type="entry name" value="RmlC_Cupin_sf"/>
</dbReference>
<dbReference type="Proteomes" id="UP000192917">
    <property type="component" value="Unassembled WGS sequence"/>
</dbReference>
<dbReference type="PANTHER" id="PTHR11019:SF159">
    <property type="entry name" value="TRANSCRIPTIONAL REGULATOR-RELATED"/>
    <property type="match status" value="1"/>
</dbReference>
<dbReference type="InterPro" id="IPR018060">
    <property type="entry name" value="HTH_AraC"/>
</dbReference>
<dbReference type="EMBL" id="FWZX01000008">
    <property type="protein sequence ID" value="SMF23986.1"/>
    <property type="molecule type" value="Genomic_DNA"/>
</dbReference>
<feature type="domain" description="HTH araC/xylS-type" evidence="5">
    <location>
        <begin position="156"/>
        <end position="256"/>
    </location>
</feature>
<dbReference type="RefSeq" id="WP_085122952.1">
    <property type="nucleotide sequence ID" value="NZ_FWZX01000008.1"/>
</dbReference>
<evidence type="ECO:0000256" key="3">
    <source>
        <dbReference type="ARBA" id="ARBA00023125"/>
    </source>
</evidence>
<dbReference type="PANTHER" id="PTHR11019">
    <property type="entry name" value="HTH-TYPE TRANSCRIPTIONAL REGULATOR NIMR"/>
    <property type="match status" value="1"/>
</dbReference>
<dbReference type="Gene3D" id="2.60.120.10">
    <property type="entry name" value="Jelly Rolls"/>
    <property type="match status" value="1"/>
</dbReference>
<dbReference type="SMART" id="SM00342">
    <property type="entry name" value="HTH_ARAC"/>
    <property type="match status" value="1"/>
</dbReference>
<dbReference type="CDD" id="cd06124">
    <property type="entry name" value="cupin_NimR-like_N"/>
    <property type="match status" value="1"/>
</dbReference>